<keyword evidence="7" id="KW-0411">Iron-sulfur</keyword>
<feature type="compositionally biased region" description="Polar residues" evidence="8">
    <location>
        <begin position="880"/>
        <end position="907"/>
    </location>
</feature>
<evidence type="ECO:0000256" key="7">
    <source>
        <dbReference type="ARBA" id="ARBA00023014"/>
    </source>
</evidence>
<feature type="compositionally biased region" description="Low complexity" evidence="8">
    <location>
        <begin position="908"/>
        <end position="928"/>
    </location>
</feature>
<dbReference type="Gene3D" id="3.30.70.3270">
    <property type="match status" value="1"/>
</dbReference>
<dbReference type="PANTHER" id="PTHR10849">
    <property type="entry name" value="NADH DEHYDROGENASE UBIQUINONE IRON-SULFUR PROTEIN 8, MITOCHONDRIAL"/>
    <property type="match status" value="1"/>
</dbReference>
<dbReference type="FunFam" id="3.30.70.3270:FF:000001">
    <property type="entry name" value="NADH-quinone oxidoreductase subunit I 1"/>
    <property type="match status" value="1"/>
</dbReference>
<feature type="region of interest" description="Disordered" evidence="8">
    <location>
        <begin position="68"/>
        <end position="245"/>
    </location>
</feature>
<feature type="compositionally biased region" description="Polar residues" evidence="8">
    <location>
        <begin position="524"/>
        <end position="534"/>
    </location>
</feature>
<feature type="compositionally biased region" description="Basic and acidic residues" evidence="8">
    <location>
        <begin position="979"/>
        <end position="1016"/>
    </location>
</feature>
<evidence type="ECO:0000313" key="11">
    <source>
        <dbReference type="Proteomes" id="UP000703661"/>
    </source>
</evidence>
<feature type="compositionally biased region" description="Basic residues" evidence="8">
    <location>
        <begin position="835"/>
        <end position="846"/>
    </location>
</feature>
<evidence type="ECO:0000256" key="8">
    <source>
        <dbReference type="SAM" id="MobiDB-lite"/>
    </source>
</evidence>
<feature type="domain" description="4Fe-4S ferredoxin-type" evidence="9">
    <location>
        <begin position="1207"/>
        <end position="1236"/>
    </location>
</feature>
<organism evidence="10 11">
    <name type="scientific">Entomortierella chlamydospora</name>
    <dbReference type="NCBI Taxonomy" id="101097"/>
    <lineage>
        <taxon>Eukaryota</taxon>
        <taxon>Fungi</taxon>
        <taxon>Fungi incertae sedis</taxon>
        <taxon>Mucoromycota</taxon>
        <taxon>Mortierellomycotina</taxon>
        <taxon>Mortierellomycetes</taxon>
        <taxon>Mortierellales</taxon>
        <taxon>Mortierellaceae</taxon>
        <taxon>Entomortierella</taxon>
    </lineage>
</organism>
<dbReference type="EMBL" id="JAAAID010000270">
    <property type="protein sequence ID" value="KAG0019648.1"/>
    <property type="molecule type" value="Genomic_DNA"/>
</dbReference>
<evidence type="ECO:0000256" key="5">
    <source>
        <dbReference type="ARBA" id="ARBA00022967"/>
    </source>
</evidence>
<feature type="compositionally biased region" description="Low complexity" evidence="8">
    <location>
        <begin position="466"/>
        <end position="478"/>
    </location>
</feature>
<dbReference type="GO" id="GO:0051539">
    <property type="term" value="F:4 iron, 4 sulfur cluster binding"/>
    <property type="evidence" value="ECO:0007669"/>
    <property type="project" value="UniProtKB-KW"/>
</dbReference>
<dbReference type="InterPro" id="IPR017900">
    <property type="entry name" value="4Fe4S_Fe_S_CS"/>
</dbReference>
<comment type="cofactor">
    <cofactor evidence="1">
        <name>[4Fe-4S] cluster</name>
        <dbReference type="ChEBI" id="CHEBI:49883"/>
    </cofactor>
</comment>
<feature type="region of interest" description="Disordered" evidence="8">
    <location>
        <begin position="354"/>
        <end position="375"/>
    </location>
</feature>
<proteinExistence type="inferred from homology"/>
<dbReference type="GO" id="GO:0006120">
    <property type="term" value="P:mitochondrial electron transport, NADH to ubiquinone"/>
    <property type="evidence" value="ECO:0007669"/>
    <property type="project" value="TreeGrafter"/>
</dbReference>
<feature type="compositionally biased region" description="Polar residues" evidence="8">
    <location>
        <begin position="83"/>
        <end position="97"/>
    </location>
</feature>
<dbReference type="SUPFAM" id="SSF54862">
    <property type="entry name" value="4Fe-4S ferredoxins"/>
    <property type="match status" value="1"/>
</dbReference>
<feature type="compositionally biased region" description="Basic and acidic residues" evidence="8">
    <location>
        <begin position="632"/>
        <end position="686"/>
    </location>
</feature>
<feature type="compositionally biased region" description="Low complexity" evidence="8">
    <location>
        <begin position="231"/>
        <end position="243"/>
    </location>
</feature>
<feature type="compositionally biased region" description="Low complexity" evidence="8">
    <location>
        <begin position="554"/>
        <end position="565"/>
    </location>
</feature>
<keyword evidence="5" id="KW-1278">Translocase</keyword>
<feature type="compositionally biased region" description="Acidic residues" evidence="8">
    <location>
        <begin position="852"/>
        <end position="864"/>
    </location>
</feature>
<reference evidence="10" key="1">
    <citation type="journal article" date="2020" name="Fungal Divers.">
        <title>Resolving the Mortierellaceae phylogeny through synthesis of multi-gene phylogenetics and phylogenomics.</title>
        <authorList>
            <person name="Vandepol N."/>
            <person name="Liber J."/>
            <person name="Desiro A."/>
            <person name="Na H."/>
            <person name="Kennedy M."/>
            <person name="Barry K."/>
            <person name="Grigoriev I.V."/>
            <person name="Miller A.N."/>
            <person name="O'Donnell K."/>
            <person name="Stajich J.E."/>
            <person name="Bonito G."/>
        </authorList>
    </citation>
    <scope>NUCLEOTIDE SEQUENCE</scope>
    <source>
        <strain evidence="10">NRRL 2769</strain>
    </source>
</reference>
<feature type="compositionally biased region" description="Polar residues" evidence="8">
    <location>
        <begin position="687"/>
        <end position="696"/>
    </location>
</feature>
<feature type="compositionally biased region" description="Polar residues" evidence="8">
    <location>
        <begin position="169"/>
        <end position="188"/>
    </location>
</feature>
<evidence type="ECO:0000256" key="3">
    <source>
        <dbReference type="ARBA" id="ARBA00022485"/>
    </source>
</evidence>
<dbReference type="GO" id="GO:0032981">
    <property type="term" value="P:mitochondrial respiratory chain complex I assembly"/>
    <property type="evidence" value="ECO:0007669"/>
    <property type="project" value="TreeGrafter"/>
</dbReference>
<evidence type="ECO:0000256" key="4">
    <source>
        <dbReference type="ARBA" id="ARBA00022723"/>
    </source>
</evidence>
<feature type="region of interest" description="Disordered" evidence="8">
    <location>
        <begin position="518"/>
        <end position="565"/>
    </location>
</feature>
<dbReference type="NCBIfam" id="TIGR01971">
    <property type="entry name" value="NuoI"/>
    <property type="match status" value="1"/>
</dbReference>
<dbReference type="GO" id="GO:0016020">
    <property type="term" value="C:membrane"/>
    <property type="evidence" value="ECO:0007669"/>
    <property type="project" value="InterPro"/>
</dbReference>
<dbReference type="GO" id="GO:0046872">
    <property type="term" value="F:metal ion binding"/>
    <property type="evidence" value="ECO:0007669"/>
    <property type="project" value="UniProtKB-KW"/>
</dbReference>
<dbReference type="GO" id="GO:0003954">
    <property type="term" value="F:NADH dehydrogenase activity"/>
    <property type="evidence" value="ECO:0007669"/>
    <property type="project" value="TreeGrafter"/>
</dbReference>
<dbReference type="PANTHER" id="PTHR10849:SF20">
    <property type="entry name" value="NADH DEHYDROGENASE [UBIQUINONE] IRON-SULFUR PROTEIN 8, MITOCHONDRIAL"/>
    <property type="match status" value="1"/>
</dbReference>
<keyword evidence="4" id="KW-0479">Metal-binding</keyword>
<feature type="region of interest" description="Disordered" evidence="8">
    <location>
        <begin position="581"/>
        <end position="1016"/>
    </location>
</feature>
<feature type="compositionally biased region" description="Polar residues" evidence="8">
    <location>
        <begin position="359"/>
        <end position="375"/>
    </location>
</feature>
<dbReference type="InterPro" id="IPR010226">
    <property type="entry name" value="NADH_quinone_OxRdtase_chainI"/>
</dbReference>
<feature type="compositionally biased region" description="Low complexity" evidence="8">
    <location>
        <begin position="189"/>
        <end position="209"/>
    </location>
</feature>
<keyword evidence="3" id="KW-0004">4Fe-4S</keyword>
<gene>
    <name evidence="10" type="ORF">BGZ80_005489</name>
</gene>
<dbReference type="Pfam" id="PF12838">
    <property type="entry name" value="Fer4_7"/>
    <property type="match status" value="1"/>
</dbReference>
<feature type="region of interest" description="Disordered" evidence="8">
    <location>
        <begin position="464"/>
        <end position="506"/>
    </location>
</feature>
<evidence type="ECO:0000256" key="1">
    <source>
        <dbReference type="ARBA" id="ARBA00001966"/>
    </source>
</evidence>
<feature type="compositionally biased region" description="Acidic residues" evidence="8">
    <location>
        <begin position="600"/>
        <end position="609"/>
    </location>
</feature>
<dbReference type="PROSITE" id="PS51379">
    <property type="entry name" value="4FE4S_FER_2"/>
    <property type="match status" value="2"/>
</dbReference>
<dbReference type="GO" id="GO:0005739">
    <property type="term" value="C:mitochondrion"/>
    <property type="evidence" value="ECO:0007669"/>
    <property type="project" value="UniProtKB-ARBA"/>
</dbReference>
<dbReference type="HAMAP" id="MF_01351">
    <property type="entry name" value="NDH1_NuoI"/>
    <property type="match status" value="1"/>
</dbReference>
<dbReference type="Proteomes" id="UP000703661">
    <property type="component" value="Unassembled WGS sequence"/>
</dbReference>
<comment type="similarity">
    <text evidence="2">Belongs to the complex I 23 kDa subunit family.</text>
</comment>
<feature type="compositionally biased region" description="Polar residues" evidence="8">
    <location>
        <begin position="929"/>
        <end position="946"/>
    </location>
</feature>
<accession>A0A9P6T244</accession>
<comment type="caution">
    <text evidence="10">The sequence shown here is derived from an EMBL/GenBank/DDBJ whole genome shotgun (WGS) entry which is preliminary data.</text>
</comment>
<evidence type="ECO:0000256" key="6">
    <source>
        <dbReference type="ARBA" id="ARBA00023004"/>
    </source>
</evidence>
<dbReference type="NCBIfam" id="NF004539">
    <property type="entry name" value="PRK05888.1-5"/>
    <property type="match status" value="1"/>
</dbReference>
<evidence type="ECO:0000259" key="9">
    <source>
        <dbReference type="PROSITE" id="PS51379"/>
    </source>
</evidence>
<evidence type="ECO:0000313" key="10">
    <source>
        <dbReference type="EMBL" id="KAG0019648.1"/>
    </source>
</evidence>
<sequence length="1315" mass="146302">MQSDHVYQLPVSNIAYHVYSPEEDIARIKAVSRRAFKRTMDNYQEYEHLADLFEVELDKREQLARELKERERSLKAQKKSLKRSQQSRNQDTAQSSLPERHSLRRHLRNSSAHASNSSFTEGNRDPTTAAGQKPGNLKRSRRNSDISTSDISGYGDDDVRLLPPLPRSIQRSNSTSSRNRGLGIQSNERSLSSSPALPLTPSPRLTPSDSRNENRAVESGIGPSHLSMNQSTADSSSTSSGTTPAHTEVLALPGHMIMGRRKRKQAIPVHPSVVDRIPGITLRIQREKLGDHLQVEILKNLDDYRTRLEDDLSPASKLQATQDLRKVKDSIESGRPGYAIFPAPPSISLLRRVEDSPEMNESTPNSGTSSTQDRNRDVNANSRIALLWHQSASSSLASLTCASSKTGSVDTLAVMTDLFDARSLPLSWENFSTRECVMNKVVGKHDKDLDVLEEVVQDAIIRQHHTNQSVQQQQQSQAHQEKDSDNSVVSSINSHRRPSGISTGSLAATASVTVTPGSAAVPVNNRSPKSTGMPSSPVARSAPVRATRSRKQISDQSGDVVGGDSDLVAHDDIELILKQKRKRKLEERMRQGSKASSRDGEEDEEDNGDETSLKIELCEEPKDMDALQDSYTNRDHDLDKSSRAYSDGNREDRDGDVLMTKSDKPQRRRRDSSMESDIHTSPRRTTEAPSMVTTRTRGGPVRARRQLDDYVYEGLTSSSDSDSSSEDDDEYQDKSYKGSAGSRRKSIVMEPKAITDSEPKKTLERKKTPEPAKSLEPKKPPGLKIDVAQSTNVVASHAAKSHGSQEKRHSLVQSQQSPRYRSPISVPIMSAEGHRRTKKLWSRGRNSRKEDEVVDTTSDDDSMEEGVGGGKETPVARAATSVTSVEMPTIAPSSSTYHTLSTQNRRISMSAASGSATSTPPPAQSTASDNGNTTDSGSKRNTSTRESGGRTRARARSFSNTINTDDKTKFFENAQGLIDQKRRETLAKRKAAREAEERERQELERREQQEKEEKMERERLEALVQLQQQEKAPKIEASNLPKSSKSLPGRVLRRTKADGSAVEGSVDPDCTSCRLELSTEDKSLWKTAQESGEIQLPKTWVSTRIAAPSLSITPLRRLHVSAVSHAKNTNDYRANREKYPEDDVSTRYTPGQGPSILDNASQSLLLTELVRGMWVVLESFFRPPYTLMYPFEKGALGPRFRGEHALRRYPSGEERCIACKLCEAICPAQAITIEAEPREDGSRRTTRYDIDMTKCIYCGFCQEACPVDAIVEGPNYEYATETHEELLYNKEKLLANGDKWEVELARNIEADNLYR</sequence>
<evidence type="ECO:0000256" key="2">
    <source>
        <dbReference type="ARBA" id="ARBA00010277"/>
    </source>
</evidence>
<feature type="compositionally biased region" description="Basic and acidic residues" evidence="8">
    <location>
        <begin position="611"/>
        <end position="625"/>
    </location>
</feature>
<feature type="compositionally biased region" description="Basic and acidic residues" evidence="8">
    <location>
        <begin position="753"/>
        <end position="779"/>
    </location>
</feature>
<keyword evidence="6" id="KW-0408">Iron</keyword>
<feature type="compositionally biased region" description="Polar residues" evidence="8">
    <location>
        <begin position="112"/>
        <end position="130"/>
    </location>
</feature>
<keyword evidence="11" id="KW-1185">Reference proteome</keyword>
<dbReference type="NCBIfam" id="NF004538">
    <property type="entry name" value="PRK05888.1-4"/>
    <property type="match status" value="1"/>
</dbReference>
<feature type="domain" description="4Fe-4S ferredoxin-type" evidence="9">
    <location>
        <begin position="1246"/>
        <end position="1275"/>
    </location>
</feature>
<protein>
    <recommendedName>
        <fullName evidence="9">4Fe-4S ferredoxin-type domain-containing protein</fullName>
    </recommendedName>
</protein>
<name>A0A9P6T244_9FUNG</name>
<dbReference type="InterPro" id="IPR017896">
    <property type="entry name" value="4Fe4S_Fe-S-bd"/>
</dbReference>
<dbReference type="PROSITE" id="PS00198">
    <property type="entry name" value="4FE4S_FER_1"/>
    <property type="match status" value="1"/>
</dbReference>